<sequence>MSEAIALHFFDCVRVAGETLQGHVDVNIPIAMQDKMECVRVKLRGSIVTKVTETHHNAVQHSDVIHNKSHHQVQTIQILRIDQTVWDQSRNAQGAQVVSCPFQIQLPPVLPPSFIYERMLDRTAVISYSLEVEGVRHGLLHVNRRIRRIFSVVPPATPWEFNASAALHRGWTGPWKPFATNKEIRHGVLFGEHAQAKIEVVLPDLPSFPMVTGIPFSFHVLTTTKQVHHKDLEDKRDKLFPAPPTSPADVELRLHRRGRMSAHFTRHPIDDRFDLAGSLGDQAAINQVRMRIDEPEWIHTPDQKEDKGNWKRAVHFDGLMSIPFVPDYTTETVEWHYFLRFKVDFPGIGNDLELDIPVHINSGAAIPPLPQYNTNVPYQYPTPAGPPPMMTLPPAYWSGEHHFWDETQ</sequence>
<feature type="domain" description="Arrestin-like N-terminal" evidence="1">
    <location>
        <begin position="16"/>
        <end position="155"/>
    </location>
</feature>
<dbReference type="EMBL" id="JARJCN010000007">
    <property type="protein sequence ID" value="KAJ7099484.1"/>
    <property type="molecule type" value="Genomic_DNA"/>
</dbReference>
<dbReference type="InterPro" id="IPR014756">
    <property type="entry name" value="Ig_E-set"/>
</dbReference>
<dbReference type="Gene3D" id="2.60.40.640">
    <property type="match status" value="1"/>
</dbReference>
<dbReference type="PANTHER" id="PTHR11188:SF17">
    <property type="entry name" value="FI21816P1"/>
    <property type="match status" value="1"/>
</dbReference>
<accession>A0AAD6UD71</accession>
<gene>
    <name evidence="2" type="ORF">B0H15DRAFT_944899</name>
</gene>
<dbReference type="PANTHER" id="PTHR11188">
    <property type="entry name" value="ARRESTIN DOMAIN CONTAINING PROTEIN"/>
    <property type="match status" value="1"/>
</dbReference>
<dbReference type="AlphaFoldDB" id="A0AAD6UD71"/>
<dbReference type="Pfam" id="PF00339">
    <property type="entry name" value="Arrestin_N"/>
    <property type="match status" value="1"/>
</dbReference>
<dbReference type="GO" id="GO:0005737">
    <property type="term" value="C:cytoplasm"/>
    <property type="evidence" value="ECO:0007669"/>
    <property type="project" value="TreeGrafter"/>
</dbReference>
<comment type="caution">
    <text evidence="2">The sequence shown here is derived from an EMBL/GenBank/DDBJ whole genome shotgun (WGS) entry which is preliminary data.</text>
</comment>
<evidence type="ECO:0000313" key="3">
    <source>
        <dbReference type="Proteomes" id="UP001222325"/>
    </source>
</evidence>
<protein>
    <recommendedName>
        <fullName evidence="1">Arrestin-like N-terminal domain-containing protein</fullName>
    </recommendedName>
</protein>
<dbReference type="SUPFAM" id="SSF81296">
    <property type="entry name" value="E set domains"/>
    <property type="match status" value="1"/>
</dbReference>
<evidence type="ECO:0000259" key="1">
    <source>
        <dbReference type="Pfam" id="PF00339"/>
    </source>
</evidence>
<dbReference type="InterPro" id="IPR011021">
    <property type="entry name" value="Arrestin-like_N"/>
</dbReference>
<dbReference type="InterPro" id="IPR050357">
    <property type="entry name" value="Arrestin_domain-protein"/>
</dbReference>
<keyword evidence="3" id="KW-1185">Reference proteome</keyword>
<dbReference type="Proteomes" id="UP001222325">
    <property type="component" value="Unassembled WGS sequence"/>
</dbReference>
<name>A0AAD6UD71_9AGAR</name>
<reference evidence="2" key="1">
    <citation type="submission" date="2023-03" db="EMBL/GenBank/DDBJ databases">
        <title>Massive genome expansion in bonnet fungi (Mycena s.s.) driven by repeated elements and novel gene families across ecological guilds.</title>
        <authorList>
            <consortium name="Lawrence Berkeley National Laboratory"/>
            <person name="Harder C.B."/>
            <person name="Miyauchi S."/>
            <person name="Viragh M."/>
            <person name="Kuo A."/>
            <person name="Thoen E."/>
            <person name="Andreopoulos B."/>
            <person name="Lu D."/>
            <person name="Skrede I."/>
            <person name="Drula E."/>
            <person name="Henrissat B."/>
            <person name="Morin E."/>
            <person name="Kohler A."/>
            <person name="Barry K."/>
            <person name="LaButti K."/>
            <person name="Morin E."/>
            <person name="Salamov A."/>
            <person name="Lipzen A."/>
            <person name="Mereny Z."/>
            <person name="Hegedus B."/>
            <person name="Baldrian P."/>
            <person name="Stursova M."/>
            <person name="Weitz H."/>
            <person name="Taylor A."/>
            <person name="Grigoriev I.V."/>
            <person name="Nagy L.G."/>
            <person name="Martin F."/>
            <person name="Kauserud H."/>
        </authorList>
    </citation>
    <scope>NUCLEOTIDE SEQUENCE</scope>
    <source>
        <strain evidence="2">CBHHK173m</strain>
    </source>
</reference>
<dbReference type="InterPro" id="IPR014752">
    <property type="entry name" value="Arrestin-like_C"/>
</dbReference>
<organism evidence="2 3">
    <name type="scientific">Mycena belliarum</name>
    <dbReference type="NCBI Taxonomy" id="1033014"/>
    <lineage>
        <taxon>Eukaryota</taxon>
        <taxon>Fungi</taxon>
        <taxon>Dikarya</taxon>
        <taxon>Basidiomycota</taxon>
        <taxon>Agaricomycotina</taxon>
        <taxon>Agaricomycetes</taxon>
        <taxon>Agaricomycetidae</taxon>
        <taxon>Agaricales</taxon>
        <taxon>Marasmiineae</taxon>
        <taxon>Mycenaceae</taxon>
        <taxon>Mycena</taxon>
    </lineage>
</organism>
<proteinExistence type="predicted"/>
<evidence type="ECO:0000313" key="2">
    <source>
        <dbReference type="EMBL" id="KAJ7099484.1"/>
    </source>
</evidence>
<dbReference type="GO" id="GO:0015031">
    <property type="term" value="P:protein transport"/>
    <property type="evidence" value="ECO:0007669"/>
    <property type="project" value="TreeGrafter"/>
</dbReference>